<organism evidence="1 2">
    <name type="scientific">Bugula neritina</name>
    <name type="common">Brown bryozoan</name>
    <name type="synonym">Sertularia neritina</name>
    <dbReference type="NCBI Taxonomy" id="10212"/>
    <lineage>
        <taxon>Eukaryota</taxon>
        <taxon>Metazoa</taxon>
        <taxon>Spiralia</taxon>
        <taxon>Lophotrochozoa</taxon>
        <taxon>Bryozoa</taxon>
        <taxon>Gymnolaemata</taxon>
        <taxon>Cheilostomatida</taxon>
        <taxon>Flustrina</taxon>
        <taxon>Buguloidea</taxon>
        <taxon>Bugulidae</taxon>
        <taxon>Bugula</taxon>
    </lineage>
</organism>
<evidence type="ECO:0000313" key="1">
    <source>
        <dbReference type="EMBL" id="KAF6030739.1"/>
    </source>
</evidence>
<gene>
    <name evidence="1" type="ORF">EB796_010948</name>
</gene>
<evidence type="ECO:0000313" key="2">
    <source>
        <dbReference type="Proteomes" id="UP000593567"/>
    </source>
</evidence>
<dbReference type="InterPro" id="IPR036179">
    <property type="entry name" value="Ig-like_dom_sf"/>
</dbReference>
<name>A0A7J7JWE4_BUGNE</name>
<dbReference type="SUPFAM" id="SSF48726">
    <property type="entry name" value="Immunoglobulin"/>
    <property type="match status" value="1"/>
</dbReference>
<evidence type="ECO:0008006" key="3">
    <source>
        <dbReference type="Google" id="ProtNLM"/>
    </source>
</evidence>
<dbReference type="Proteomes" id="UP000593567">
    <property type="component" value="Unassembled WGS sequence"/>
</dbReference>
<proteinExistence type="predicted"/>
<keyword evidence="2" id="KW-1185">Reference proteome</keyword>
<comment type="caution">
    <text evidence="1">The sequence shown here is derived from an EMBL/GenBank/DDBJ whole genome shotgun (WGS) entry which is preliminary data.</text>
</comment>
<accession>A0A7J7JWE4</accession>
<dbReference type="AlphaFoldDB" id="A0A7J7JWE4"/>
<reference evidence="1" key="1">
    <citation type="submission" date="2020-06" db="EMBL/GenBank/DDBJ databases">
        <title>Draft genome of Bugula neritina, a colonial animal packing powerful symbionts and potential medicines.</title>
        <authorList>
            <person name="Rayko M."/>
        </authorList>
    </citation>
    <scope>NUCLEOTIDE SEQUENCE [LARGE SCALE GENOMIC DNA]</scope>
    <source>
        <strain evidence="1">Kwan_BN1</strain>
    </source>
</reference>
<dbReference type="EMBL" id="VXIV02001676">
    <property type="protein sequence ID" value="KAF6030739.1"/>
    <property type="molecule type" value="Genomic_DNA"/>
</dbReference>
<sequence length="138" mass="15787">MLSLLSIQCDFRNIDVKSEVENPNRMQVISGVELDCDIHVIGNPKPTMFFWVREGVTQLEETDHRLNLTPKTADTNETVMCTAGNSIGKHVTVTWHIEWQSDSKTSSNDAKTNYQSNLMTRCSLSFIIFSVIWKYFLP</sequence>
<dbReference type="InterPro" id="IPR013783">
    <property type="entry name" value="Ig-like_fold"/>
</dbReference>
<dbReference type="Gene3D" id="2.60.40.10">
    <property type="entry name" value="Immunoglobulins"/>
    <property type="match status" value="1"/>
</dbReference>
<protein>
    <recommendedName>
        <fullName evidence="3">Ig-like domain-containing protein</fullName>
    </recommendedName>
</protein>